<dbReference type="GO" id="GO:0016020">
    <property type="term" value="C:membrane"/>
    <property type="evidence" value="ECO:0007669"/>
    <property type="project" value="TreeGrafter"/>
</dbReference>
<reference evidence="3 4" key="1">
    <citation type="journal article" date="2014" name="Genome Biol. Evol.">
        <title>The secreted proteins of Achlya hypogyna and Thraustotheca clavata identify the ancestral oomycete secretome and reveal gene acquisitions by horizontal gene transfer.</title>
        <authorList>
            <person name="Misner I."/>
            <person name="Blouin N."/>
            <person name="Leonard G."/>
            <person name="Richards T.A."/>
            <person name="Lane C.E."/>
        </authorList>
    </citation>
    <scope>NUCLEOTIDE SEQUENCE [LARGE SCALE GENOMIC DNA]</scope>
    <source>
        <strain evidence="3 4">ATCC 48635</strain>
    </source>
</reference>
<evidence type="ECO:0000256" key="1">
    <source>
        <dbReference type="SAM" id="MobiDB-lite"/>
    </source>
</evidence>
<dbReference type="PANTHER" id="PTHR35895:SF1">
    <property type="entry name" value="LIPID-BINDING SERUM GLYCOPROTEIN C-TERMINAL DOMAIN-CONTAINING PROTEIN"/>
    <property type="match status" value="1"/>
</dbReference>
<organism evidence="3 4">
    <name type="scientific">Achlya hypogyna</name>
    <name type="common">Oomycete</name>
    <name type="synonym">Protoachlya hypogyna</name>
    <dbReference type="NCBI Taxonomy" id="1202772"/>
    <lineage>
        <taxon>Eukaryota</taxon>
        <taxon>Sar</taxon>
        <taxon>Stramenopiles</taxon>
        <taxon>Oomycota</taxon>
        <taxon>Saprolegniomycetes</taxon>
        <taxon>Saprolegniales</taxon>
        <taxon>Achlyaceae</taxon>
        <taxon>Achlya</taxon>
    </lineage>
</organism>
<dbReference type="EMBL" id="JNBR01001831">
    <property type="protein sequence ID" value="OQR84897.1"/>
    <property type="molecule type" value="Genomic_DNA"/>
</dbReference>
<comment type="caution">
    <text evidence="3">The sequence shown here is derived from an EMBL/GenBank/DDBJ whole genome shotgun (WGS) entry which is preliminary data.</text>
</comment>
<dbReference type="InterPro" id="IPR046368">
    <property type="entry name" value="Tag1"/>
</dbReference>
<evidence type="ECO:0000313" key="4">
    <source>
        <dbReference type="Proteomes" id="UP000243579"/>
    </source>
</evidence>
<sequence>MKHDVEEDTHPLLGTADDEGFRKLEDAPAPPARWSRRRKIYLSMGLLVVIVGVAALCIRPLAQHALATTDMTLLRMQLEDPTENTVTLTTILEVNSRSPFGASMAATTLFLEFNSSVFGSFVAPAMDISCGFTVHTIANATLNVTDLAAWARFAKTMVQANTTAWSLSGSVDLSVHLGLFSIPLSGLQLTKAMILQGMHGLDSLVITKMDLASSTPTSVVAEIETCLRNPSATALVPVGTLCFDVSYTDPEHNRSALIGHVAGTASLNVTATDASNANCAAYGPTGYNHLVLRGDIVSSDASVTSAMISKYLSGLPSTVHVTACRPKATSIPLYNAALVGLTLQSSIPKNPVPLISDLAFAYMDVAPDGPRAVQLTTRVVVTANSPLGPHSPLVLGNMSMTLGLADPATGASLGAFTSTSVTVHDTLVAQTKLHLDCTARLDLANEGTAFGTFVQRMLHEKSSCMGINGTFHVNAQGALGTLTLADIPLVLDTTLPGMNGLHNVSVLNFSLPGILSPSGEAFSAASLIWNPSVVNMPVGSVDMTLRTRGEAFGRVAGDITMAPGGNLMELAGHLKPELDASGGVSPALNAFFSSYLSYEPSALAIELTRVHRPVPWLQRALTGFALATTFPGVDRSFRLVQALATPRMGVFFEAPGRMRMQAKLVALVSMPAALRLPVNITHVGITGDLVFGNASVGHLHLPRQRVTYTEFAPGAGHLEIEMAAAVDIAIAPSQQSGMAAFITKTVFATGAVDLEIASASAAEGAAPRVATPMGTLELSNIPLQGTMALQGMGGLRGTPVSILTVDIAYGTATELWLTMTIAMQNPSQMATALGDMLMDVAVAGRALGSARLTNVSLACCNETSLVTGQFVLAPSSPAVADWFLSNFVCGYYTEGKAQAIEIHGNAQSTNVTLLQPALAQLALATDVPPLPELFPATPTLVAASMMYPPSLFHLLTVATALVLRNPFGHAIDVTAVDLELFPCKSQRPDKDGHLVCDEYYDQLLARFHPKDFAKMIIPATNTQGCLSCCQGANCAATAKLPLCPGAVEGTCLHADVASLLNPALISVLFKTMTTGLLMKVNGTLTAMVDAFPMNMHYAQEGLLVTMA</sequence>
<protein>
    <submittedName>
        <fullName evidence="3">Uncharacterized protein</fullName>
    </submittedName>
</protein>
<name>A0A1V9YGW7_ACHHY</name>
<keyword evidence="2" id="KW-1133">Transmembrane helix</keyword>
<accession>A0A1V9YGW7</accession>
<keyword evidence="2" id="KW-0812">Transmembrane</keyword>
<evidence type="ECO:0000256" key="2">
    <source>
        <dbReference type="SAM" id="Phobius"/>
    </source>
</evidence>
<evidence type="ECO:0000313" key="3">
    <source>
        <dbReference type="EMBL" id="OQR84897.1"/>
    </source>
</evidence>
<dbReference type="Proteomes" id="UP000243579">
    <property type="component" value="Unassembled WGS sequence"/>
</dbReference>
<keyword evidence="2" id="KW-0472">Membrane</keyword>
<dbReference type="AlphaFoldDB" id="A0A1V9YGW7"/>
<dbReference type="STRING" id="1202772.A0A1V9YGW7"/>
<gene>
    <name evidence="3" type="ORF">ACHHYP_12603</name>
</gene>
<keyword evidence="4" id="KW-1185">Reference proteome</keyword>
<proteinExistence type="predicted"/>
<dbReference type="Pfam" id="PF12505">
    <property type="entry name" value="DUF3712"/>
    <property type="match status" value="3"/>
</dbReference>
<dbReference type="OrthoDB" id="10039566at2759"/>
<feature type="region of interest" description="Disordered" evidence="1">
    <location>
        <begin position="1"/>
        <end position="28"/>
    </location>
</feature>
<feature type="compositionally biased region" description="Basic and acidic residues" evidence="1">
    <location>
        <begin position="1"/>
        <end position="10"/>
    </location>
</feature>
<dbReference type="InterPro" id="IPR022185">
    <property type="entry name" value="DUF3712"/>
</dbReference>
<dbReference type="PANTHER" id="PTHR35895">
    <property type="entry name" value="CHROMOSOME 16, WHOLE GENOME SHOTGUN SEQUENCE"/>
    <property type="match status" value="1"/>
</dbReference>
<feature type="transmembrane region" description="Helical" evidence="2">
    <location>
        <begin position="40"/>
        <end position="62"/>
    </location>
</feature>